<dbReference type="PANTHER" id="PTHR23411">
    <property type="entry name" value="TAPASIN"/>
    <property type="match status" value="1"/>
</dbReference>
<dbReference type="Proteomes" id="UP000694568">
    <property type="component" value="Unplaced"/>
</dbReference>
<protein>
    <recommendedName>
        <fullName evidence="4">Ig-like domain-containing protein</fullName>
    </recommendedName>
</protein>
<dbReference type="InterPro" id="IPR036179">
    <property type="entry name" value="Ig-like_dom_sf"/>
</dbReference>
<evidence type="ECO:0000313" key="6">
    <source>
        <dbReference type="Proteomes" id="UP000694568"/>
    </source>
</evidence>
<dbReference type="AlphaFoldDB" id="A0A8D0DCQ5"/>
<evidence type="ECO:0000256" key="3">
    <source>
        <dbReference type="SAM" id="SignalP"/>
    </source>
</evidence>
<dbReference type="Ensembl" id="ENSSLUT00000057123.1">
    <property type="protein sequence ID" value="ENSSLUP00000055508.1"/>
    <property type="gene ID" value="ENSSLUG00000023953.1"/>
</dbReference>
<keyword evidence="2" id="KW-1133">Transmembrane helix</keyword>
<evidence type="ECO:0000259" key="4">
    <source>
        <dbReference type="PROSITE" id="PS50835"/>
    </source>
</evidence>
<dbReference type="Pfam" id="PF07654">
    <property type="entry name" value="C1-set"/>
    <property type="match status" value="1"/>
</dbReference>
<reference evidence="5" key="2">
    <citation type="submission" date="2025-09" db="UniProtKB">
        <authorList>
            <consortium name="Ensembl"/>
        </authorList>
    </citation>
    <scope>IDENTIFICATION</scope>
</reference>
<feature type="domain" description="Ig-like" evidence="4">
    <location>
        <begin position="132"/>
        <end position="221"/>
    </location>
</feature>
<organism evidence="5 6">
    <name type="scientific">Sander lucioperca</name>
    <name type="common">Pike-perch</name>
    <name type="synonym">Perca lucioperca</name>
    <dbReference type="NCBI Taxonomy" id="283035"/>
    <lineage>
        <taxon>Eukaryota</taxon>
        <taxon>Metazoa</taxon>
        <taxon>Chordata</taxon>
        <taxon>Craniata</taxon>
        <taxon>Vertebrata</taxon>
        <taxon>Euteleostomi</taxon>
        <taxon>Actinopterygii</taxon>
        <taxon>Neopterygii</taxon>
        <taxon>Teleostei</taxon>
        <taxon>Neoteleostei</taxon>
        <taxon>Acanthomorphata</taxon>
        <taxon>Eupercaria</taxon>
        <taxon>Perciformes</taxon>
        <taxon>Percoidei</taxon>
        <taxon>Percidae</taxon>
        <taxon>Luciopercinae</taxon>
        <taxon>Sander</taxon>
    </lineage>
</organism>
<dbReference type="InterPro" id="IPR003597">
    <property type="entry name" value="Ig_C1-set"/>
</dbReference>
<keyword evidence="3" id="KW-0732">Signal</keyword>
<evidence type="ECO:0000313" key="5">
    <source>
        <dbReference type="Ensembl" id="ENSSLUP00000055508.1"/>
    </source>
</evidence>
<keyword evidence="1" id="KW-0393">Immunoglobulin domain</keyword>
<dbReference type="InterPro" id="IPR050380">
    <property type="entry name" value="Immune_Resp_Modulators"/>
</dbReference>
<dbReference type="InterPro" id="IPR007110">
    <property type="entry name" value="Ig-like_dom"/>
</dbReference>
<dbReference type="SMART" id="SM00407">
    <property type="entry name" value="IGc1"/>
    <property type="match status" value="1"/>
</dbReference>
<dbReference type="GeneTree" id="ENSGT00940000164625"/>
<dbReference type="SUPFAM" id="SSF48726">
    <property type="entry name" value="Immunoglobulin"/>
    <property type="match status" value="2"/>
</dbReference>
<evidence type="ECO:0000256" key="2">
    <source>
        <dbReference type="SAM" id="Phobius"/>
    </source>
</evidence>
<keyword evidence="6" id="KW-1185">Reference proteome</keyword>
<evidence type="ECO:0000256" key="1">
    <source>
        <dbReference type="ARBA" id="ARBA00023319"/>
    </source>
</evidence>
<name>A0A8D0DCQ5_SANLU</name>
<keyword evidence="2" id="KW-0472">Membrane</keyword>
<feature type="signal peptide" evidence="3">
    <location>
        <begin position="1"/>
        <end position="21"/>
    </location>
</feature>
<dbReference type="InterPro" id="IPR013783">
    <property type="entry name" value="Ig-like_fold"/>
</dbReference>
<reference evidence="5" key="1">
    <citation type="submission" date="2025-08" db="UniProtKB">
        <authorList>
            <consortium name="Ensembl"/>
        </authorList>
    </citation>
    <scope>IDENTIFICATION</scope>
</reference>
<proteinExistence type="predicted"/>
<sequence>MISALIICTVCLLCTAGSVGCKGVQQTPGLLVQRGQSAQMDCSHTLPGAFYNMYWFQQLPGQSMELIVHTVPYKKPDFGNFSQDKYSASKTVIESGSFTVKNHTHCDYYYDARFGPGTKLTVLDSNRTITPPKVKVLQPSPNECQTNKDRKHKKTLVCVASHFYPDHVSVFWQIDGVNVTRGVATDDAALWGGEHYSISSRLTVPHSDWFTPSKTFTCTVSFFNGNYTVPRSDWVQGVKGVIHYNEAIFFAGKYLSITHTAKLFYAILIAKSSVFGVFVVFLVWRLQVCPCTKEIPVEVLYLPQEMALGI</sequence>
<feature type="transmembrane region" description="Helical" evidence="2">
    <location>
        <begin position="263"/>
        <end position="284"/>
    </location>
</feature>
<dbReference type="Gene3D" id="2.60.40.10">
    <property type="entry name" value="Immunoglobulins"/>
    <property type="match status" value="2"/>
</dbReference>
<keyword evidence="2" id="KW-0812">Transmembrane</keyword>
<feature type="chain" id="PRO_5034212267" description="Ig-like domain-containing protein" evidence="3">
    <location>
        <begin position="22"/>
        <end position="310"/>
    </location>
</feature>
<accession>A0A8D0DCQ5</accession>
<dbReference type="PROSITE" id="PS50835">
    <property type="entry name" value="IG_LIKE"/>
    <property type="match status" value="1"/>
</dbReference>